<dbReference type="EMBL" id="METE01000004">
    <property type="protein sequence ID" value="OGB85397.1"/>
    <property type="molecule type" value="Genomic_DNA"/>
</dbReference>
<feature type="transmembrane region" description="Helical" evidence="1">
    <location>
        <begin position="72"/>
        <end position="98"/>
    </location>
</feature>
<reference evidence="2 3" key="1">
    <citation type="journal article" date="2016" name="Nat. Commun.">
        <title>Thousands of microbial genomes shed light on interconnected biogeochemical processes in an aquifer system.</title>
        <authorList>
            <person name="Anantharaman K."/>
            <person name="Brown C.T."/>
            <person name="Hug L.A."/>
            <person name="Sharon I."/>
            <person name="Castelle C.J."/>
            <person name="Probst A.J."/>
            <person name="Thomas B.C."/>
            <person name="Singh A."/>
            <person name="Wilkins M.J."/>
            <person name="Karaoz U."/>
            <person name="Brodie E.L."/>
            <person name="Williams K.H."/>
            <person name="Hubbard S.S."/>
            <person name="Banfield J.F."/>
        </authorList>
    </citation>
    <scope>NUCLEOTIDE SEQUENCE [LARGE SCALE GENOMIC DNA]</scope>
</reference>
<comment type="caution">
    <text evidence="2">The sequence shown here is derived from an EMBL/GenBank/DDBJ whole genome shotgun (WGS) entry which is preliminary data.</text>
</comment>
<evidence type="ECO:0000313" key="2">
    <source>
        <dbReference type="EMBL" id="OGB85397.1"/>
    </source>
</evidence>
<evidence type="ECO:0000313" key="3">
    <source>
        <dbReference type="Proteomes" id="UP000179010"/>
    </source>
</evidence>
<name>A0A1F4PNY5_UNCK3</name>
<dbReference type="Proteomes" id="UP000179010">
    <property type="component" value="Unassembled WGS sequence"/>
</dbReference>
<keyword evidence="1" id="KW-0472">Membrane</keyword>
<gene>
    <name evidence="2" type="ORF">A2994_02110</name>
</gene>
<proteinExistence type="predicted"/>
<protein>
    <submittedName>
        <fullName evidence="2">Uncharacterized protein</fullName>
    </submittedName>
</protein>
<sequence length="107" mass="12415">MGLTPIKEVGRFLTWFFAVVPAKIFAHTKSLLLTAEDIFQFGANLRLWLAIEPLFGDYNWRGRLIGFIFRGFRVLATLIVYLVILLIGLVAALLWWMLPWLIFTMIK</sequence>
<organism evidence="2 3">
    <name type="scientific">candidate division Kazan bacterium RIFCSPLOWO2_01_FULL_48_13</name>
    <dbReference type="NCBI Taxonomy" id="1798539"/>
    <lineage>
        <taxon>Bacteria</taxon>
        <taxon>Bacteria division Kazan-3B-28</taxon>
    </lineage>
</organism>
<dbReference type="STRING" id="1798539.A2994_02110"/>
<keyword evidence="1" id="KW-1133">Transmembrane helix</keyword>
<evidence type="ECO:0000256" key="1">
    <source>
        <dbReference type="SAM" id="Phobius"/>
    </source>
</evidence>
<keyword evidence="1" id="KW-0812">Transmembrane</keyword>
<dbReference type="AlphaFoldDB" id="A0A1F4PNY5"/>
<accession>A0A1F4PNY5</accession>